<feature type="compositionally biased region" description="Basic residues" evidence="1">
    <location>
        <begin position="34"/>
        <end position="48"/>
    </location>
</feature>
<evidence type="ECO:0000313" key="2">
    <source>
        <dbReference type="EMBL" id="SVB44940.1"/>
    </source>
</evidence>
<name>A0A382E2K6_9ZZZZ</name>
<organism evidence="2">
    <name type="scientific">marine metagenome</name>
    <dbReference type="NCBI Taxonomy" id="408172"/>
    <lineage>
        <taxon>unclassified sequences</taxon>
        <taxon>metagenomes</taxon>
        <taxon>ecological metagenomes</taxon>
    </lineage>
</organism>
<evidence type="ECO:0000256" key="1">
    <source>
        <dbReference type="SAM" id="MobiDB-lite"/>
    </source>
</evidence>
<reference evidence="2" key="1">
    <citation type="submission" date="2018-05" db="EMBL/GenBank/DDBJ databases">
        <authorList>
            <person name="Lanie J.A."/>
            <person name="Ng W.-L."/>
            <person name="Kazmierczak K.M."/>
            <person name="Andrzejewski T.M."/>
            <person name="Davidsen T.M."/>
            <person name="Wayne K.J."/>
            <person name="Tettelin H."/>
            <person name="Glass J.I."/>
            <person name="Rusch D."/>
            <person name="Podicherti R."/>
            <person name="Tsui H.-C.T."/>
            <person name="Winkler M.E."/>
        </authorList>
    </citation>
    <scope>NUCLEOTIDE SEQUENCE</scope>
</reference>
<dbReference type="EMBL" id="UINC01042379">
    <property type="protein sequence ID" value="SVB44940.1"/>
    <property type="molecule type" value="Genomic_DNA"/>
</dbReference>
<proteinExistence type="predicted"/>
<protein>
    <submittedName>
        <fullName evidence="2">Uncharacterized protein</fullName>
    </submittedName>
</protein>
<accession>A0A382E2K6</accession>
<gene>
    <name evidence="2" type="ORF">METZ01_LOCUS197794</name>
</gene>
<dbReference type="AlphaFoldDB" id="A0A382E2K6"/>
<sequence length="48" mass="5348">MARGSSAFIKRDGVRKKTSVSGSHKMVKFASMNKSKKASYKKYRGQGH</sequence>
<feature type="region of interest" description="Disordered" evidence="1">
    <location>
        <begin position="1"/>
        <end position="48"/>
    </location>
</feature>